<dbReference type="AlphaFoldDB" id="A0ABD3GEC5"/>
<feature type="domain" description="DUF4218" evidence="1">
    <location>
        <begin position="382"/>
        <end position="485"/>
    </location>
</feature>
<name>A0ABD3GEC5_9MARC</name>
<evidence type="ECO:0000259" key="1">
    <source>
        <dbReference type="Pfam" id="PF13960"/>
    </source>
</evidence>
<dbReference type="EMBL" id="JBJQOH010000008">
    <property type="protein sequence ID" value="KAL3677288.1"/>
    <property type="molecule type" value="Genomic_DNA"/>
</dbReference>
<protein>
    <recommendedName>
        <fullName evidence="1">DUF4218 domain-containing protein</fullName>
    </recommendedName>
</protein>
<dbReference type="Pfam" id="PF02992">
    <property type="entry name" value="Transposase_21"/>
    <property type="match status" value="1"/>
</dbReference>
<reference evidence="2 3" key="1">
    <citation type="submission" date="2024-09" db="EMBL/GenBank/DDBJ databases">
        <title>Chromosome-scale assembly of Riccia sorocarpa.</title>
        <authorList>
            <person name="Paukszto L."/>
        </authorList>
    </citation>
    <scope>NUCLEOTIDE SEQUENCE [LARGE SCALE GENOMIC DNA]</scope>
    <source>
        <strain evidence="2">LP-2024</strain>
        <tissue evidence="2">Aerial parts of the thallus</tissue>
    </source>
</reference>
<dbReference type="Pfam" id="PF13960">
    <property type="entry name" value="DUF4218"/>
    <property type="match status" value="1"/>
</dbReference>
<dbReference type="PANTHER" id="PTHR48258">
    <property type="entry name" value="DUF4218 DOMAIN-CONTAINING PROTEIN-RELATED"/>
    <property type="match status" value="1"/>
</dbReference>
<keyword evidence="3" id="KW-1185">Reference proteome</keyword>
<comment type="caution">
    <text evidence="2">The sequence shown here is derived from an EMBL/GenBank/DDBJ whole genome shotgun (WGS) entry which is preliminary data.</text>
</comment>
<dbReference type="Proteomes" id="UP001633002">
    <property type="component" value="Unassembled WGS sequence"/>
</dbReference>
<evidence type="ECO:0000313" key="3">
    <source>
        <dbReference type="Proteomes" id="UP001633002"/>
    </source>
</evidence>
<dbReference type="InterPro" id="IPR004242">
    <property type="entry name" value="Transposase_21"/>
</dbReference>
<organism evidence="2 3">
    <name type="scientific">Riccia sorocarpa</name>
    <dbReference type="NCBI Taxonomy" id="122646"/>
    <lineage>
        <taxon>Eukaryota</taxon>
        <taxon>Viridiplantae</taxon>
        <taxon>Streptophyta</taxon>
        <taxon>Embryophyta</taxon>
        <taxon>Marchantiophyta</taxon>
        <taxon>Marchantiopsida</taxon>
        <taxon>Marchantiidae</taxon>
        <taxon>Marchantiales</taxon>
        <taxon>Ricciaceae</taxon>
        <taxon>Riccia</taxon>
    </lineage>
</organism>
<proteinExistence type="predicted"/>
<evidence type="ECO:0000313" key="2">
    <source>
        <dbReference type="EMBL" id="KAL3677288.1"/>
    </source>
</evidence>
<gene>
    <name evidence="2" type="ORF">R1sor_027236</name>
</gene>
<dbReference type="InterPro" id="IPR025452">
    <property type="entry name" value="DUF4218"/>
</dbReference>
<accession>A0ABD3GEC5</accession>
<dbReference type="PANTHER" id="PTHR48258:SF14">
    <property type="entry name" value="OS02G0583300 PROTEIN"/>
    <property type="match status" value="1"/>
</dbReference>
<sequence>MRSVVDSPAMDHIERLWPEFARDPRHLRLGLASDGVSPYSIKSSTYSIWPVALINYNIPPWLATKKGFVILALILPGPKQTKKFDVFLEPLVEELKQLWMGVGDMFDGRSNRNRIGRDRWFTLKGILMWTMHDYPGYGQVSGLQTKGYRACPTCAEGLPSAWSSHLRKIVYTNYSTFLPMDHPMRGSGVSRNNNPSPQPVDVAYWDARWNDVQDGRLPLAESGLRRWSILHELPYWKDLLIRHLLDPMHIEANVVKALVKHLYGEKDTVPARRACEELLVHHNQWIQTTEEGRDVMPPAPWVLQIDERKILSQRIGNIRQPTGFGSCLRKAFKGDKPRWPSDLKTHDLHVLLQHILPTCLHGLATEEVRQAIYDLATLMRWVCSKEIHAEEISGKRLFAVETLCRLERTFPPSFFDGQVHLLVHLVEEISICGPVHTRWMYWLERYMKVLKDDVRNMSKPEGSMAEGHLHREAMFLCHNIIQQLDPQSPLLFPEDDEERLTSLRLLHAGRKRTMSQVELEQVHNFILLNSDIMDAWASVYEEEKRRVVTVIPYIPRERQHLQNRPTVALSEIHEDEDVDEEVEVTVDRVM</sequence>